<evidence type="ECO:0000313" key="2">
    <source>
        <dbReference type="Proteomes" id="UP000269396"/>
    </source>
</evidence>
<organism evidence="1 2">
    <name type="scientific">Schistosoma mattheei</name>
    <dbReference type="NCBI Taxonomy" id="31246"/>
    <lineage>
        <taxon>Eukaryota</taxon>
        <taxon>Metazoa</taxon>
        <taxon>Spiralia</taxon>
        <taxon>Lophotrochozoa</taxon>
        <taxon>Platyhelminthes</taxon>
        <taxon>Trematoda</taxon>
        <taxon>Digenea</taxon>
        <taxon>Strigeidida</taxon>
        <taxon>Schistosomatoidea</taxon>
        <taxon>Schistosomatidae</taxon>
        <taxon>Schistosoma</taxon>
    </lineage>
</organism>
<gene>
    <name evidence="1" type="ORF">SMTD_LOCUS3175</name>
</gene>
<sequence length="71" mass="7805">MNLLIAVLVILPDMSYLNNSHVFDEVSFKNEKNMSGASDDDLKLNVILINASYPNGPLSTDEVSNKFDSSV</sequence>
<dbReference type="EMBL" id="UZAL01005330">
    <property type="protein sequence ID" value="VDO92761.1"/>
    <property type="molecule type" value="Genomic_DNA"/>
</dbReference>
<evidence type="ECO:0000313" key="1">
    <source>
        <dbReference type="EMBL" id="VDO92761.1"/>
    </source>
</evidence>
<keyword evidence="2" id="KW-1185">Reference proteome</keyword>
<reference evidence="1 2" key="1">
    <citation type="submission" date="2018-11" db="EMBL/GenBank/DDBJ databases">
        <authorList>
            <consortium name="Pathogen Informatics"/>
        </authorList>
    </citation>
    <scope>NUCLEOTIDE SEQUENCE [LARGE SCALE GENOMIC DNA]</scope>
    <source>
        <strain>Denwood</strain>
        <strain evidence="2">Zambia</strain>
    </source>
</reference>
<proteinExistence type="predicted"/>
<name>A0A183NM39_9TREM</name>
<accession>A0A183NM39</accession>
<dbReference type="Proteomes" id="UP000269396">
    <property type="component" value="Unassembled WGS sequence"/>
</dbReference>
<dbReference type="AlphaFoldDB" id="A0A183NM39"/>
<protein>
    <submittedName>
        <fullName evidence="1">Uncharacterized protein</fullName>
    </submittedName>
</protein>